<dbReference type="SMART" id="SM01101">
    <property type="entry name" value="CRISPR_assoc"/>
    <property type="match status" value="1"/>
</dbReference>
<dbReference type="Gene3D" id="3.30.70.1200">
    <property type="entry name" value="Crispr-associated protein, domain 1"/>
    <property type="match status" value="1"/>
</dbReference>
<dbReference type="Proteomes" id="UP000242999">
    <property type="component" value="Unassembled WGS sequence"/>
</dbReference>
<sequence>MSELYASALHLDRKAVKALKITDIYSLHRVVYSLFADVRSEDEKQSHIPSGILFADQGGDFQGRKVLMVSDRKPAEQIDGQFGQVITKTISPDFLEHKNYCFKVQINPVRKEKASGKRIAVKGRDKVAQWFAERAPKSWGFSVDLHTLQVEGIEVLQFIDKTKRQVTIGRATLQGRLTVTDAALFAQSFQNGIGKGRAFGCGLLQIVPIIDNPFAQF</sequence>
<dbReference type="EMBL" id="FNYH01000006">
    <property type="protein sequence ID" value="SEI65450.1"/>
    <property type="molecule type" value="Genomic_DNA"/>
</dbReference>
<dbReference type="SUPFAM" id="SSF117987">
    <property type="entry name" value="CRISPR-associated protein"/>
    <property type="match status" value="1"/>
</dbReference>
<dbReference type="Gene3D" id="3.30.70.1210">
    <property type="entry name" value="Crispr-associated protein, domain 2"/>
    <property type="match status" value="1"/>
</dbReference>
<dbReference type="STRING" id="64971.SAMN05421831_106125"/>
<dbReference type="RefSeq" id="WP_093309544.1">
    <property type="nucleotide sequence ID" value="NZ_FNYH01000006.1"/>
</dbReference>
<reference evidence="2" key="1">
    <citation type="submission" date="2016-10" db="EMBL/GenBank/DDBJ databases">
        <authorList>
            <person name="Varghese N."/>
            <person name="Submissions S."/>
        </authorList>
    </citation>
    <scope>NUCLEOTIDE SEQUENCE [LARGE SCALE GENOMIC DNA]</scope>
    <source>
        <strain evidence="2">DSM 7165</strain>
    </source>
</reference>
<evidence type="ECO:0000313" key="2">
    <source>
        <dbReference type="Proteomes" id="UP000242999"/>
    </source>
</evidence>
<dbReference type="AlphaFoldDB" id="A0A1H6SN76"/>
<gene>
    <name evidence="1" type="ORF">SAMN05421831_106125</name>
</gene>
<proteinExistence type="predicted"/>
<organism evidence="1 2">
    <name type="scientific">Allopseudospirillum japonicum</name>
    <dbReference type="NCBI Taxonomy" id="64971"/>
    <lineage>
        <taxon>Bacteria</taxon>
        <taxon>Pseudomonadati</taxon>
        <taxon>Pseudomonadota</taxon>
        <taxon>Gammaproteobacteria</taxon>
        <taxon>Oceanospirillales</taxon>
        <taxon>Oceanospirillaceae</taxon>
        <taxon>Allopseudospirillum</taxon>
    </lineage>
</organism>
<protein>
    <submittedName>
        <fullName evidence="1">CRISPR system Cascade subunit CasE</fullName>
    </submittedName>
</protein>
<dbReference type="NCBIfam" id="TIGR01907">
    <property type="entry name" value="casE_Cse3"/>
    <property type="match status" value="1"/>
</dbReference>
<dbReference type="OrthoDB" id="9795689at2"/>
<evidence type="ECO:0000313" key="1">
    <source>
        <dbReference type="EMBL" id="SEI65450.1"/>
    </source>
</evidence>
<dbReference type="CDD" id="cd09727">
    <property type="entry name" value="Cas6_I-E"/>
    <property type="match status" value="1"/>
</dbReference>
<dbReference type="Pfam" id="PF08798">
    <property type="entry name" value="CRISPR_assoc"/>
    <property type="match status" value="1"/>
</dbReference>
<name>A0A1H6SN76_9GAMM</name>
<accession>A0A1H6SN76</accession>
<keyword evidence="2" id="KW-1185">Reference proteome</keyword>
<dbReference type="InterPro" id="IPR010179">
    <property type="entry name" value="CRISPR-assoc_prot_Cse3"/>
</dbReference>